<gene>
    <name evidence="3" type="primary">lytR_37</name>
    <name evidence="3" type="ORF">SDC9_98391</name>
</gene>
<keyword evidence="1" id="KW-1133">Transmembrane helix</keyword>
<dbReference type="NCBIfam" id="TIGR00350">
    <property type="entry name" value="lytR_cpsA_psr"/>
    <property type="match status" value="1"/>
</dbReference>
<evidence type="ECO:0000259" key="2">
    <source>
        <dbReference type="Pfam" id="PF03816"/>
    </source>
</evidence>
<dbReference type="EMBL" id="VSSQ01013507">
    <property type="protein sequence ID" value="MPM51640.1"/>
    <property type="molecule type" value="Genomic_DNA"/>
</dbReference>
<dbReference type="AlphaFoldDB" id="A0A645AEQ4"/>
<dbReference type="InterPro" id="IPR004474">
    <property type="entry name" value="LytR_CpsA_psr"/>
</dbReference>
<dbReference type="Gene3D" id="3.40.630.190">
    <property type="entry name" value="LCP protein"/>
    <property type="match status" value="1"/>
</dbReference>
<feature type="transmembrane region" description="Helical" evidence="1">
    <location>
        <begin position="12"/>
        <end position="34"/>
    </location>
</feature>
<keyword evidence="1" id="KW-0472">Membrane</keyword>
<evidence type="ECO:0000256" key="1">
    <source>
        <dbReference type="SAM" id="Phobius"/>
    </source>
</evidence>
<keyword evidence="1" id="KW-0812">Transmembrane</keyword>
<reference evidence="3" key="1">
    <citation type="submission" date="2019-08" db="EMBL/GenBank/DDBJ databases">
        <authorList>
            <person name="Kucharzyk K."/>
            <person name="Murdoch R.W."/>
            <person name="Higgins S."/>
            <person name="Loffler F."/>
        </authorList>
    </citation>
    <scope>NUCLEOTIDE SEQUENCE</scope>
</reference>
<comment type="caution">
    <text evidence="3">The sequence shown here is derived from an EMBL/GenBank/DDBJ whole genome shotgun (WGS) entry which is preliminary data.</text>
</comment>
<proteinExistence type="predicted"/>
<organism evidence="3">
    <name type="scientific">bioreactor metagenome</name>
    <dbReference type="NCBI Taxonomy" id="1076179"/>
    <lineage>
        <taxon>unclassified sequences</taxon>
        <taxon>metagenomes</taxon>
        <taxon>ecological metagenomes</taxon>
    </lineage>
</organism>
<protein>
    <submittedName>
        <fullName evidence="3">Transcriptional regulator LytR</fullName>
    </submittedName>
</protein>
<evidence type="ECO:0000313" key="3">
    <source>
        <dbReference type="EMBL" id="MPM51640.1"/>
    </source>
</evidence>
<dbReference type="Pfam" id="PF03816">
    <property type="entry name" value="LytR_cpsA_psr"/>
    <property type="match status" value="1"/>
</dbReference>
<dbReference type="PANTHER" id="PTHR33392">
    <property type="entry name" value="POLYISOPRENYL-TEICHOIC ACID--PEPTIDOGLYCAN TEICHOIC ACID TRANSFERASE TAGU"/>
    <property type="match status" value="1"/>
</dbReference>
<dbReference type="InterPro" id="IPR050922">
    <property type="entry name" value="LytR/CpsA/Psr_CW_biosynth"/>
</dbReference>
<feature type="domain" description="Cell envelope-related transcriptional attenuator" evidence="2">
    <location>
        <begin position="111"/>
        <end position="256"/>
    </location>
</feature>
<sequence length="353" mass="38532">MEPSTSNPKKKALIITGIVAGVLVVVLLAVVLFINGKFSLLNRSAVYGASSLTPDEEELSFEHLNLDGIDIMKNGGEITPPDGDVNVNADITNILLIGSDERSDDISTSARADSIMLLSINSKTNTWKLASFERGVGVSIPDHGDDWLTHTFAYGGPDLLMKTIRDYYKVDVSKYVRINFTIFETGVTDIGGVKVEMTEAEANYMNQIAGEDKWQEGPAVLDGPTALVYARMRHLDSDWNRVERQRKIMQAAANQIGTLSPAKINLIADKLLPMVETNLTNGELWQLAFKMPALLHSPAGQATVPEKENSWGIKLDDGRTVIGCDFTATAEKLNNFLTDQQQETEAPSSSSGN</sequence>
<dbReference type="PANTHER" id="PTHR33392:SF6">
    <property type="entry name" value="POLYISOPRENYL-TEICHOIC ACID--PEPTIDOGLYCAN TEICHOIC ACID TRANSFERASE TAGU"/>
    <property type="match status" value="1"/>
</dbReference>
<accession>A0A645AEQ4</accession>
<name>A0A645AEQ4_9ZZZZ</name>